<organism evidence="2 3">
    <name type="scientific">Serratia fonticola</name>
    <dbReference type="NCBI Taxonomy" id="47917"/>
    <lineage>
        <taxon>Bacteria</taxon>
        <taxon>Pseudomonadati</taxon>
        <taxon>Pseudomonadota</taxon>
        <taxon>Gammaproteobacteria</taxon>
        <taxon>Enterobacterales</taxon>
        <taxon>Yersiniaceae</taxon>
        <taxon>Serratia</taxon>
    </lineage>
</organism>
<dbReference type="EMBL" id="LR134492">
    <property type="protein sequence ID" value="VEI68198.1"/>
    <property type="molecule type" value="Genomic_DNA"/>
</dbReference>
<evidence type="ECO:0000313" key="2">
    <source>
        <dbReference type="EMBL" id="VEI68198.1"/>
    </source>
</evidence>
<evidence type="ECO:0000313" key="3">
    <source>
        <dbReference type="Proteomes" id="UP000270487"/>
    </source>
</evidence>
<sequence>MSHSFFREYLPHFIAIFVIVVFIKTIVFPLFTGKYRNLVKNGISTTATIVTINQTPGGTNGYINVIIKVSFIEKSGKAVETNITPKIAIMDINKYQPGEKINIKYLEKKPSSAILNPLNAYSN</sequence>
<proteinExistence type="predicted"/>
<feature type="transmembrane region" description="Helical" evidence="1">
    <location>
        <begin position="12"/>
        <end position="31"/>
    </location>
</feature>
<dbReference type="RefSeq" id="WP_141131884.1">
    <property type="nucleotide sequence ID" value="NZ_CAMISM010000001.1"/>
</dbReference>
<evidence type="ECO:0008006" key="4">
    <source>
        <dbReference type="Google" id="ProtNLM"/>
    </source>
</evidence>
<evidence type="ECO:0000256" key="1">
    <source>
        <dbReference type="SAM" id="Phobius"/>
    </source>
</evidence>
<keyword evidence="1" id="KW-0812">Transmembrane</keyword>
<protein>
    <recommendedName>
        <fullName evidence="4">DUF3592 domain-containing protein</fullName>
    </recommendedName>
</protein>
<accession>A0A448SKC3</accession>
<gene>
    <name evidence="2" type="ORF">NCTC13193_02237</name>
</gene>
<keyword evidence="1" id="KW-0472">Membrane</keyword>
<dbReference type="AlphaFoldDB" id="A0A448SKC3"/>
<name>A0A448SKC3_SERFO</name>
<keyword evidence="1" id="KW-1133">Transmembrane helix</keyword>
<reference evidence="2 3" key="1">
    <citation type="submission" date="2018-12" db="EMBL/GenBank/DDBJ databases">
        <authorList>
            <consortium name="Pathogen Informatics"/>
        </authorList>
    </citation>
    <scope>NUCLEOTIDE SEQUENCE [LARGE SCALE GENOMIC DNA]</scope>
    <source>
        <strain evidence="2 3">NCTC13193</strain>
    </source>
</reference>
<dbReference type="Proteomes" id="UP000270487">
    <property type="component" value="Chromosome"/>
</dbReference>